<dbReference type="Proteomes" id="UP000093902">
    <property type="component" value="Unassembled WGS sequence"/>
</dbReference>
<dbReference type="SUPFAM" id="SSF54637">
    <property type="entry name" value="Thioesterase/thiol ester dehydrase-isomerase"/>
    <property type="match status" value="2"/>
</dbReference>
<dbReference type="InterPro" id="IPR052389">
    <property type="entry name" value="Sec_Metab_Biosynth-Assoc"/>
</dbReference>
<dbReference type="RefSeq" id="WP_064930262.1">
    <property type="nucleotide sequence ID" value="NZ_LZSO01000010.1"/>
</dbReference>
<dbReference type="EMBL" id="LZSO01000010">
    <property type="protein sequence ID" value="OBB32961.1"/>
    <property type="molecule type" value="Genomic_DNA"/>
</dbReference>
<name>A0A1A0REM8_MYCPR</name>
<sequence>MHPLDNALELESAGDDLWRGRTLPEWANMVGPFGGITAATLLRAVELHPERHGQPIALTVNYVAPIADGEFELVTRLVKTNRSNQHWIVELSQDGEVKTTATAVFGLRREGWSDTEIEWPQAQAPEDIEPSVPPFGVVWFDNFDMRFVDGAMPDAGNDSAEPTESASSTTTLWVRNKPSRAMDFAALTAVSDIFYPRVFLRRGHFVPAGTVSISVYFHADDEQLAAQGDDFVLGTARAHRYSGGYFDQSARLFGRGGTLLATSHQFVYFKA</sequence>
<evidence type="ECO:0000313" key="4">
    <source>
        <dbReference type="Proteomes" id="UP000093902"/>
    </source>
</evidence>
<feature type="domain" description="Acyl-CoA thioesterase-like N-terminal HotDog" evidence="1">
    <location>
        <begin position="23"/>
        <end position="106"/>
    </location>
</feature>
<comment type="caution">
    <text evidence="3">The sequence shown here is derived from an EMBL/GenBank/DDBJ whole genome shotgun (WGS) entry which is preliminary data.</text>
</comment>
<dbReference type="PANTHER" id="PTHR38110:SF1">
    <property type="entry name" value="THIOESTERASE DOMAIN-CONTAINING PROTEIN"/>
    <property type="match status" value="1"/>
</dbReference>
<dbReference type="InterPro" id="IPR029069">
    <property type="entry name" value="HotDog_dom_sf"/>
</dbReference>
<dbReference type="Pfam" id="PF13622">
    <property type="entry name" value="4HBT_3"/>
    <property type="match status" value="1"/>
</dbReference>
<accession>A0A1A0REM8</accession>
<evidence type="ECO:0000259" key="1">
    <source>
        <dbReference type="Pfam" id="PF13622"/>
    </source>
</evidence>
<dbReference type="InterPro" id="IPR049450">
    <property type="entry name" value="ACOT8-like_C"/>
</dbReference>
<organism evidence="3 4">
    <name type="scientific">Mycolicibacterium peregrinum</name>
    <name type="common">Mycobacterium peregrinum</name>
    <dbReference type="NCBI Taxonomy" id="43304"/>
    <lineage>
        <taxon>Bacteria</taxon>
        <taxon>Bacillati</taxon>
        <taxon>Actinomycetota</taxon>
        <taxon>Actinomycetes</taxon>
        <taxon>Mycobacteriales</taxon>
        <taxon>Mycobacteriaceae</taxon>
        <taxon>Mycolicibacterium</taxon>
    </lineage>
</organism>
<protein>
    <submittedName>
        <fullName evidence="3">Acyl-CoA thioesterase</fullName>
    </submittedName>
</protein>
<dbReference type="InterPro" id="IPR042171">
    <property type="entry name" value="Acyl-CoA_hotdog"/>
</dbReference>
<dbReference type="InterPro" id="IPR049449">
    <property type="entry name" value="TesB_ACOT8-like_N"/>
</dbReference>
<dbReference type="Pfam" id="PF20789">
    <property type="entry name" value="4HBT_3C"/>
    <property type="match status" value="1"/>
</dbReference>
<dbReference type="OrthoDB" id="4370297at2"/>
<gene>
    <name evidence="3" type="ORF">A5792_13045</name>
</gene>
<evidence type="ECO:0000259" key="2">
    <source>
        <dbReference type="Pfam" id="PF20789"/>
    </source>
</evidence>
<dbReference type="STRING" id="43304.GCA_001403655_01217"/>
<dbReference type="PANTHER" id="PTHR38110">
    <property type="entry name" value="CHROMOSOME 23, WHOLE GENOME SHOTGUN SEQUENCE"/>
    <property type="match status" value="1"/>
</dbReference>
<dbReference type="AlphaFoldDB" id="A0A1A0REM8"/>
<dbReference type="Gene3D" id="2.40.160.210">
    <property type="entry name" value="Acyl-CoA thioesterase, double hotdog domain"/>
    <property type="match status" value="1"/>
</dbReference>
<reference evidence="4" key="1">
    <citation type="submission" date="2016-06" db="EMBL/GenBank/DDBJ databases">
        <authorList>
            <person name="Sutton G."/>
            <person name="Brinkac L."/>
            <person name="Sanka R."/>
            <person name="Adams M."/>
            <person name="Lau E."/>
            <person name="Mehaffy C."/>
            <person name="Tameris M."/>
            <person name="Hatherill M."/>
            <person name="Hanekom W."/>
            <person name="Mahomed H."/>
            <person name="Mcshane H."/>
        </authorList>
    </citation>
    <scope>NUCLEOTIDE SEQUENCE [LARGE SCALE GENOMIC DNA]</scope>
    <source>
        <strain evidence="4">852002-51209_SCH5440388</strain>
    </source>
</reference>
<feature type="domain" description="Acyl-CoA thioesterase-like C-terminal" evidence="2">
    <location>
        <begin position="134"/>
        <end position="268"/>
    </location>
</feature>
<evidence type="ECO:0000313" key="3">
    <source>
        <dbReference type="EMBL" id="OBB32961.1"/>
    </source>
</evidence>
<proteinExistence type="predicted"/>